<dbReference type="EMBL" id="CAJOBC010103489">
    <property type="protein sequence ID" value="CAF4486301.1"/>
    <property type="molecule type" value="Genomic_DNA"/>
</dbReference>
<dbReference type="Proteomes" id="UP000663829">
    <property type="component" value="Unassembled WGS sequence"/>
</dbReference>
<evidence type="ECO:0000256" key="1">
    <source>
        <dbReference type="SAM" id="MobiDB-lite"/>
    </source>
</evidence>
<name>A0A816B6S7_9BILA</name>
<proteinExistence type="predicted"/>
<comment type="caution">
    <text evidence="2">The sequence shown here is derived from an EMBL/GenBank/DDBJ whole genome shotgun (WGS) entry which is preliminary data.</text>
</comment>
<dbReference type="OrthoDB" id="10044172at2759"/>
<organism evidence="2 4">
    <name type="scientific">Didymodactylos carnosus</name>
    <dbReference type="NCBI Taxonomy" id="1234261"/>
    <lineage>
        <taxon>Eukaryota</taxon>
        <taxon>Metazoa</taxon>
        <taxon>Spiralia</taxon>
        <taxon>Gnathifera</taxon>
        <taxon>Rotifera</taxon>
        <taxon>Eurotatoria</taxon>
        <taxon>Bdelloidea</taxon>
        <taxon>Philodinida</taxon>
        <taxon>Philodinidae</taxon>
        <taxon>Didymodactylos</taxon>
    </lineage>
</organism>
<feature type="compositionally biased region" description="Basic residues" evidence="1">
    <location>
        <begin position="1"/>
        <end position="26"/>
    </location>
</feature>
<dbReference type="EMBL" id="CAJNOQ010036906">
    <property type="protein sequence ID" value="CAF1606249.1"/>
    <property type="molecule type" value="Genomic_DNA"/>
</dbReference>
<gene>
    <name evidence="2" type="ORF">GPM918_LOCUS42771</name>
    <name evidence="3" type="ORF">SRO942_LOCUS44092</name>
</gene>
<dbReference type="AlphaFoldDB" id="A0A816B6S7"/>
<feature type="compositionally biased region" description="Polar residues" evidence="1">
    <location>
        <begin position="29"/>
        <end position="53"/>
    </location>
</feature>
<dbReference type="Proteomes" id="UP000681722">
    <property type="component" value="Unassembled WGS sequence"/>
</dbReference>
<protein>
    <submittedName>
        <fullName evidence="2">Uncharacterized protein</fullName>
    </submittedName>
</protein>
<evidence type="ECO:0000313" key="4">
    <source>
        <dbReference type="Proteomes" id="UP000663829"/>
    </source>
</evidence>
<feature type="region of interest" description="Disordered" evidence="1">
    <location>
        <begin position="1"/>
        <end position="53"/>
    </location>
</feature>
<reference evidence="2" key="1">
    <citation type="submission" date="2021-02" db="EMBL/GenBank/DDBJ databases">
        <authorList>
            <person name="Nowell W R."/>
        </authorList>
    </citation>
    <scope>NUCLEOTIDE SEQUENCE</scope>
</reference>
<sequence>MARSKKAIKQQKANRRRGSGTKKAPTKRLNASGNEQSSALNDQTSASTSSGSPVMTNFVPSTSFKIVKPYNYVGKCPLTRFGVYGIIEEFGIPLCPDESQTSTHLLRYHLVNVHRMNYECAKKLILALMNKADVNELVFKKDDHVAISNLKYTCPLSSKDSLLFKDHPLWRNCPCLIGNEGCIDKLRPNELKKHMRLHHNIEDEASLQYILTNSPDFLQ</sequence>
<keyword evidence="4" id="KW-1185">Reference proteome</keyword>
<evidence type="ECO:0000313" key="2">
    <source>
        <dbReference type="EMBL" id="CAF1606249.1"/>
    </source>
</evidence>
<evidence type="ECO:0000313" key="3">
    <source>
        <dbReference type="EMBL" id="CAF4486301.1"/>
    </source>
</evidence>
<accession>A0A816B6S7</accession>